<accession>F4QA08</accession>
<dbReference type="KEGG" id="dfa:DFA_10369"/>
<dbReference type="Proteomes" id="UP000007797">
    <property type="component" value="Unassembled WGS sequence"/>
</dbReference>
<dbReference type="AlphaFoldDB" id="F4QA08"/>
<gene>
    <name evidence="1" type="ORF">DFA_10369</name>
</gene>
<dbReference type="Gene3D" id="3.80.10.10">
    <property type="entry name" value="Ribonuclease Inhibitor"/>
    <property type="match status" value="1"/>
</dbReference>
<organism evidence="1 2">
    <name type="scientific">Cavenderia fasciculata</name>
    <name type="common">Slime mold</name>
    <name type="synonym">Dictyostelium fasciculatum</name>
    <dbReference type="NCBI Taxonomy" id="261658"/>
    <lineage>
        <taxon>Eukaryota</taxon>
        <taxon>Amoebozoa</taxon>
        <taxon>Evosea</taxon>
        <taxon>Eumycetozoa</taxon>
        <taxon>Dictyostelia</taxon>
        <taxon>Acytosteliales</taxon>
        <taxon>Cavenderiaceae</taxon>
        <taxon>Cavenderia</taxon>
    </lineage>
</organism>
<keyword evidence="2" id="KW-1185">Reference proteome</keyword>
<protein>
    <submittedName>
        <fullName evidence="1">Calmodulin-binding protein</fullName>
    </submittedName>
</protein>
<dbReference type="PANTHER" id="PTHR32134:SF92">
    <property type="entry name" value="FNIP REPEAT-CONTAINING PROTEIN"/>
    <property type="match status" value="1"/>
</dbReference>
<name>F4QA08_CACFS</name>
<dbReference type="InterPro" id="IPR032675">
    <property type="entry name" value="LRR_dom_sf"/>
</dbReference>
<dbReference type="InterPro" id="IPR008615">
    <property type="entry name" value="FNIP"/>
</dbReference>
<dbReference type="PANTHER" id="PTHR32134">
    <property type="entry name" value="FNIP REPEAT-CONTAINING PROTEIN"/>
    <property type="match status" value="1"/>
</dbReference>
<reference evidence="2" key="1">
    <citation type="journal article" date="2011" name="Genome Res.">
        <title>Phylogeny-wide analysis of social amoeba genomes highlights ancient origins for complex intercellular communication.</title>
        <authorList>
            <person name="Heidel A.J."/>
            <person name="Lawal H.M."/>
            <person name="Felder M."/>
            <person name="Schilde C."/>
            <person name="Helps N.R."/>
            <person name="Tunggal B."/>
            <person name="Rivero F."/>
            <person name="John U."/>
            <person name="Schleicher M."/>
            <person name="Eichinger L."/>
            <person name="Platzer M."/>
            <person name="Noegel A.A."/>
            <person name="Schaap P."/>
            <person name="Gloeckner G."/>
        </authorList>
    </citation>
    <scope>NUCLEOTIDE SEQUENCE [LARGE SCALE GENOMIC DNA]</scope>
    <source>
        <strain evidence="2">SH3</strain>
    </source>
</reference>
<dbReference type="RefSeq" id="XP_004354269.1">
    <property type="nucleotide sequence ID" value="XM_004354217.1"/>
</dbReference>
<dbReference type="InterPro" id="IPR051251">
    <property type="entry name" value="STK_FNIP-Repeat"/>
</dbReference>
<dbReference type="GeneID" id="14867358"/>
<evidence type="ECO:0000313" key="1">
    <source>
        <dbReference type="EMBL" id="EGG15527.1"/>
    </source>
</evidence>
<dbReference type="EMBL" id="GL883026">
    <property type="protein sequence ID" value="EGG15527.1"/>
    <property type="molecule type" value="Genomic_DNA"/>
</dbReference>
<sequence>MMESTKTTATTNNVFNNLMVIDVMIPYLEFMSTKDLISFTTTCKANYKWRSRITFPTAPIRALQRYNQENRVHQLPCRFKELVVTGKEIAQQTGILPKSIIEHSTHAIFFSNDINRCLSFIPRSISNLTTLYLDNASSFSFTSIYPTILSLTLRQFYGTVAEGHLPPNLTYLDISGGIINTLEVGILPSTLETLILQMDRISAGSKPIQEHALPLSLRHLSLYLYNHPLTKDVLPPALETFTFQSSKYGYDMILPKSIKTLAIDAQVRFISSTIPPSVKKLKLEPGSVASGGHSMPVDFIPSSVETLSFTWPNLGSPMPTIPLSVRHLELCGKFENKTLDYLIPESVTHLKINTESFLLIPVSVTHIEFGDTLGTCKYVPNWLPNTVTHIKFGLYQRFDSLAFLPKSLTHLDLGGYSEEEEVQVKKEQEKKPTPKRVLGIFTTTPKPSPPIGPNFKDIVPNLKYLVFRRYIPQLLDRDPKHPDLSGLPLSCTHICFDGYSSYQEFSDKTILPKNLQQIEFGLCFNRPILPGIIPPTIKKICLLPNCQTTLASIKQLHYSKTNPSPFPNLNNNIIYLPPFPPNHW</sequence>
<proteinExistence type="predicted"/>
<dbReference type="Pfam" id="PF05725">
    <property type="entry name" value="FNIP"/>
    <property type="match status" value="3"/>
</dbReference>
<dbReference type="SUPFAM" id="SSF52058">
    <property type="entry name" value="L domain-like"/>
    <property type="match status" value="1"/>
</dbReference>
<evidence type="ECO:0000313" key="2">
    <source>
        <dbReference type="Proteomes" id="UP000007797"/>
    </source>
</evidence>